<evidence type="ECO:0000256" key="2">
    <source>
        <dbReference type="ARBA" id="ARBA00022679"/>
    </source>
</evidence>
<name>A0A918NH82_9PROT</name>
<dbReference type="Pfam" id="PF01553">
    <property type="entry name" value="Acyltransferase"/>
    <property type="match status" value="1"/>
</dbReference>
<evidence type="ECO:0000259" key="5">
    <source>
        <dbReference type="SMART" id="SM00563"/>
    </source>
</evidence>
<dbReference type="InterPro" id="IPR002123">
    <property type="entry name" value="Plipid/glycerol_acylTrfase"/>
</dbReference>
<feature type="transmembrane region" description="Helical" evidence="4">
    <location>
        <begin position="6"/>
        <end position="29"/>
    </location>
</feature>
<feature type="domain" description="Phospholipid/glycerol acyltransferase" evidence="5">
    <location>
        <begin position="70"/>
        <end position="184"/>
    </location>
</feature>
<gene>
    <name evidence="6" type="ORF">GCM10011309_16590</name>
</gene>
<reference evidence="6 7" key="1">
    <citation type="journal article" date="2014" name="Int. J. Syst. Evol. Microbiol.">
        <title>Complete genome sequence of Corynebacterium casei LMG S-19264T (=DSM 44701T), isolated from a smear-ripened cheese.</title>
        <authorList>
            <consortium name="US DOE Joint Genome Institute (JGI-PGF)"/>
            <person name="Walter F."/>
            <person name="Albersmeier A."/>
            <person name="Kalinowski J."/>
            <person name="Ruckert C."/>
        </authorList>
    </citation>
    <scope>NUCLEOTIDE SEQUENCE [LARGE SCALE GENOMIC DNA]</scope>
    <source>
        <strain evidence="6 7">KCTC 23968</strain>
    </source>
</reference>
<keyword evidence="4" id="KW-1133">Transmembrane helix</keyword>
<comment type="pathway">
    <text evidence="1">Lipid metabolism.</text>
</comment>
<keyword evidence="2" id="KW-0808">Transferase</keyword>
<dbReference type="RefSeq" id="WP_189584240.1">
    <property type="nucleotide sequence ID" value="NZ_BMYV01000002.1"/>
</dbReference>
<dbReference type="AlphaFoldDB" id="A0A918NH82"/>
<dbReference type="PANTHER" id="PTHR10434:SF11">
    <property type="entry name" value="1-ACYL-SN-GLYCEROL-3-PHOSPHATE ACYLTRANSFERASE"/>
    <property type="match status" value="1"/>
</dbReference>
<dbReference type="GO" id="GO:0003841">
    <property type="term" value="F:1-acylglycerol-3-phosphate O-acyltransferase activity"/>
    <property type="evidence" value="ECO:0007669"/>
    <property type="project" value="TreeGrafter"/>
</dbReference>
<accession>A0A918NH82</accession>
<dbReference type="SMART" id="SM00563">
    <property type="entry name" value="PlsC"/>
    <property type="match status" value="1"/>
</dbReference>
<sequence length="266" mass="29794">MRTLAFNIFFFLATFIYGLSCLICSLIPGRKALMGALKRYTKIMVWGMRRIGGMDIEVRGKANIPASGPVIIASKHQSYGDGFVIFSQFEDLSFVTGDHLEKFWGLKRILTKMNAVVIDSCGGSDSQAKMEKQAAAVRTEGRRLLIFPEGHLSRIGTHHRYRKGVWHLQQDFNCPVIPVANTLGQRWNQSDWAKFTGKAVVEFMEPIQPGLDKEAFMELLQDKIEGQSIALLDLENLGALNPADIGKEEENHVALAKRLAREEKAV</sequence>
<dbReference type="SUPFAM" id="SSF69593">
    <property type="entry name" value="Glycerol-3-phosphate (1)-acyltransferase"/>
    <property type="match status" value="1"/>
</dbReference>
<evidence type="ECO:0000256" key="3">
    <source>
        <dbReference type="ARBA" id="ARBA00023315"/>
    </source>
</evidence>
<keyword evidence="4" id="KW-0472">Membrane</keyword>
<comment type="caution">
    <text evidence="6">The sequence shown here is derived from an EMBL/GenBank/DDBJ whole genome shotgun (WGS) entry which is preliminary data.</text>
</comment>
<evidence type="ECO:0000256" key="1">
    <source>
        <dbReference type="ARBA" id="ARBA00005189"/>
    </source>
</evidence>
<evidence type="ECO:0000313" key="6">
    <source>
        <dbReference type="EMBL" id="GGX67536.1"/>
    </source>
</evidence>
<organism evidence="6 7">
    <name type="scientific">Litorimonas cladophorae</name>
    <dbReference type="NCBI Taxonomy" id="1220491"/>
    <lineage>
        <taxon>Bacteria</taxon>
        <taxon>Pseudomonadati</taxon>
        <taxon>Pseudomonadota</taxon>
        <taxon>Alphaproteobacteria</taxon>
        <taxon>Maricaulales</taxon>
        <taxon>Robiginitomaculaceae</taxon>
    </lineage>
</organism>
<keyword evidence="4" id="KW-0812">Transmembrane</keyword>
<keyword evidence="7" id="KW-1185">Reference proteome</keyword>
<dbReference type="EMBL" id="BMYV01000002">
    <property type="protein sequence ID" value="GGX67536.1"/>
    <property type="molecule type" value="Genomic_DNA"/>
</dbReference>
<evidence type="ECO:0000256" key="4">
    <source>
        <dbReference type="SAM" id="Phobius"/>
    </source>
</evidence>
<dbReference type="PANTHER" id="PTHR10434">
    <property type="entry name" value="1-ACYL-SN-GLYCEROL-3-PHOSPHATE ACYLTRANSFERASE"/>
    <property type="match status" value="1"/>
</dbReference>
<dbReference type="Proteomes" id="UP000600865">
    <property type="component" value="Unassembled WGS sequence"/>
</dbReference>
<protein>
    <submittedName>
        <fullName evidence="6">1-acyl-sn-glycerol-3-phosphate acyltransferase</fullName>
    </submittedName>
</protein>
<evidence type="ECO:0000313" key="7">
    <source>
        <dbReference type="Proteomes" id="UP000600865"/>
    </source>
</evidence>
<keyword evidence="3 6" id="KW-0012">Acyltransferase</keyword>
<proteinExistence type="predicted"/>
<dbReference type="CDD" id="cd07989">
    <property type="entry name" value="LPLAT_AGPAT-like"/>
    <property type="match status" value="1"/>
</dbReference>
<dbReference type="GO" id="GO:0006654">
    <property type="term" value="P:phosphatidic acid biosynthetic process"/>
    <property type="evidence" value="ECO:0007669"/>
    <property type="project" value="TreeGrafter"/>
</dbReference>